<dbReference type="CDD" id="cd06124">
    <property type="entry name" value="cupin_NimR-like_N"/>
    <property type="match status" value="1"/>
</dbReference>
<dbReference type="Gene3D" id="2.60.120.10">
    <property type="entry name" value="Jelly Rolls"/>
    <property type="match status" value="1"/>
</dbReference>
<dbReference type="EMBL" id="JADIKK010000007">
    <property type="protein sequence ID" value="MFK2875786.1"/>
    <property type="molecule type" value="Genomic_DNA"/>
</dbReference>
<reference evidence="7 8" key="1">
    <citation type="submission" date="2020-10" db="EMBL/GenBank/DDBJ databases">
        <title>Phylogeny of dyella-like bacteria.</title>
        <authorList>
            <person name="Fu J."/>
        </authorList>
    </citation>
    <scope>NUCLEOTIDE SEQUENCE [LARGE SCALE GENOMIC DNA]</scope>
    <source>
        <strain evidence="7 8">KACC 19113</strain>
    </source>
</reference>
<sequence>MSKNRQAAVFDHLVGHGDAIVTLTRNYAVNHVISLHFHDRDQLVYATRGVMTVQTEEGTWVVPTHRGVWIPKSIVHTITMSGPVAMRTLYLKPRMAKDLPRSCCVINISPLLKELIVEACAAGTLTNRVLRQRHLVDVIVDQLRVVQAVPLQLPSVSDPRAKRVVEALSADPGNRRSLAHICETSGASRRTIERIFQEETAMTVGKWRQQLRLMHAMRLLGEGMKVTYAAQEAGYNAPSAFIAAFRKMLGTTPTLYFERTADEHASSIRRSRAQRSR</sequence>
<comment type="caution">
    <text evidence="7">The sequence shown here is derived from an EMBL/GenBank/DDBJ whole genome shotgun (WGS) entry which is preliminary data.</text>
</comment>
<gene>
    <name evidence="5" type="ORF">ISP25_01700</name>
    <name evidence="6" type="ORF">ISP25_04060</name>
    <name evidence="7" type="ORF">ISP25_22320</name>
</gene>
<dbReference type="InterPro" id="IPR018062">
    <property type="entry name" value="HTH_AraC-typ_CS"/>
</dbReference>
<name>A0ABW8JBU5_9GAMM</name>
<evidence type="ECO:0000256" key="1">
    <source>
        <dbReference type="ARBA" id="ARBA00023015"/>
    </source>
</evidence>
<dbReference type="PROSITE" id="PS00041">
    <property type="entry name" value="HTH_ARAC_FAMILY_1"/>
    <property type="match status" value="1"/>
</dbReference>
<dbReference type="InterPro" id="IPR014710">
    <property type="entry name" value="RmlC-like_jellyroll"/>
</dbReference>
<dbReference type="PANTHER" id="PTHR11019:SF199">
    <property type="entry name" value="HTH-TYPE TRANSCRIPTIONAL REGULATOR NIMR"/>
    <property type="match status" value="1"/>
</dbReference>
<dbReference type="EMBL" id="JADIKK010000008">
    <property type="protein sequence ID" value="MFK2879805.1"/>
    <property type="molecule type" value="Genomic_DNA"/>
</dbReference>
<dbReference type="SUPFAM" id="SSF46689">
    <property type="entry name" value="Homeodomain-like"/>
    <property type="match status" value="1"/>
</dbReference>
<keyword evidence="2" id="KW-0238">DNA-binding</keyword>
<keyword evidence="1" id="KW-0805">Transcription regulation</keyword>
<dbReference type="SMART" id="SM00342">
    <property type="entry name" value="HTH_ARAC"/>
    <property type="match status" value="1"/>
</dbReference>
<keyword evidence="3" id="KW-0804">Transcription</keyword>
<keyword evidence="8" id="KW-1185">Reference proteome</keyword>
<proteinExistence type="predicted"/>
<dbReference type="RefSeq" id="WP_404611862.1">
    <property type="nucleotide sequence ID" value="NZ_JADIKK010000007.1"/>
</dbReference>
<dbReference type="SUPFAM" id="SSF51182">
    <property type="entry name" value="RmlC-like cupins"/>
    <property type="match status" value="1"/>
</dbReference>
<protein>
    <submittedName>
        <fullName evidence="7">Helix-turn-helix transcriptional regulator</fullName>
    </submittedName>
</protein>
<dbReference type="PANTHER" id="PTHR11019">
    <property type="entry name" value="HTH-TYPE TRANSCRIPTIONAL REGULATOR NIMR"/>
    <property type="match status" value="1"/>
</dbReference>
<dbReference type="Proteomes" id="UP001620339">
    <property type="component" value="Unassembled WGS sequence"/>
</dbReference>
<evidence type="ECO:0000256" key="3">
    <source>
        <dbReference type="ARBA" id="ARBA00023163"/>
    </source>
</evidence>
<dbReference type="InterPro" id="IPR003313">
    <property type="entry name" value="AraC-bd"/>
</dbReference>
<dbReference type="Pfam" id="PF12833">
    <property type="entry name" value="HTH_18"/>
    <property type="match status" value="1"/>
</dbReference>
<evidence type="ECO:0000259" key="4">
    <source>
        <dbReference type="PROSITE" id="PS01124"/>
    </source>
</evidence>
<dbReference type="InterPro" id="IPR011051">
    <property type="entry name" value="RmlC_Cupin_sf"/>
</dbReference>
<evidence type="ECO:0000313" key="6">
    <source>
        <dbReference type="EMBL" id="MFK2876240.1"/>
    </source>
</evidence>
<dbReference type="InterPro" id="IPR009057">
    <property type="entry name" value="Homeodomain-like_sf"/>
</dbReference>
<dbReference type="PROSITE" id="PS01124">
    <property type="entry name" value="HTH_ARAC_FAMILY_2"/>
    <property type="match status" value="1"/>
</dbReference>
<evidence type="ECO:0000313" key="8">
    <source>
        <dbReference type="Proteomes" id="UP001620339"/>
    </source>
</evidence>
<dbReference type="Pfam" id="PF02311">
    <property type="entry name" value="AraC_binding"/>
    <property type="match status" value="1"/>
</dbReference>
<dbReference type="EMBL" id="JADIKK010000008">
    <property type="protein sequence ID" value="MFK2876240.1"/>
    <property type="molecule type" value="Genomic_DNA"/>
</dbReference>
<organism evidence="7 8">
    <name type="scientific">Rhodanobacter hydrolyticus</name>
    <dbReference type="NCBI Taxonomy" id="2250595"/>
    <lineage>
        <taxon>Bacteria</taxon>
        <taxon>Pseudomonadati</taxon>
        <taxon>Pseudomonadota</taxon>
        <taxon>Gammaproteobacteria</taxon>
        <taxon>Lysobacterales</taxon>
        <taxon>Rhodanobacteraceae</taxon>
        <taxon>Rhodanobacter</taxon>
    </lineage>
</organism>
<dbReference type="InterPro" id="IPR018060">
    <property type="entry name" value="HTH_AraC"/>
</dbReference>
<evidence type="ECO:0000256" key="2">
    <source>
        <dbReference type="ARBA" id="ARBA00023125"/>
    </source>
</evidence>
<evidence type="ECO:0000313" key="5">
    <source>
        <dbReference type="EMBL" id="MFK2875786.1"/>
    </source>
</evidence>
<dbReference type="Gene3D" id="1.10.10.60">
    <property type="entry name" value="Homeodomain-like"/>
    <property type="match status" value="1"/>
</dbReference>
<accession>A0ABW8JBU5</accession>
<feature type="domain" description="HTH araC/xylS-type" evidence="4">
    <location>
        <begin position="162"/>
        <end position="259"/>
    </location>
</feature>
<evidence type="ECO:0000313" key="7">
    <source>
        <dbReference type="EMBL" id="MFK2879805.1"/>
    </source>
</evidence>